<accession>A0A383CVQ9</accession>
<evidence type="ECO:0000313" key="1">
    <source>
        <dbReference type="EMBL" id="SVE36426.1"/>
    </source>
</evidence>
<dbReference type="AlphaFoldDB" id="A0A383CVQ9"/>
<protein>
    <submittedName>
        <fullName evidence="1">Uncharacterized protein</fullName>
    </submittedName>
</protein>
<proteinExistence type="predicted"/>
<gene>
    <name evidence="1" type="ORF">METZ01_LOCUS489280</name>
</gene>
<name>A0A383CVQ9_9ZZZZ</name>
<dbReference type="EMBL" id="UINC01212206">
    <property type="protein sequence ID" value="SVE36426.1"/>
    <property type="molecule type" value="Genomic_DNA"/>
</dbReference>
<organism evidence="1">
    <name type="scientific">marine metagenome</name>
    <dbReference type="NCBI Taxonomy" id="408172"/>
    <lineage>
        <taxon>unclassified sequences</taxon>
        <taxon>metagenomes</taxon>
        <taxon>ecological metagenomes</taxon>
    </lineage>
</organism>
<feature type="non-terminal residue" evidence="1">
    <location>
        <position position="1"/>
    </location>
</feature>
<sequence length="53" mass="6060">ALYKADLVIYTVLKKYNMSNDVLSPMIERYGPVSIPNSNQTTNAWDRFPAKPK</sequence>
<reference evidence="1" key="1">
    <citation type="submission" date="2018-05" db="EMBL/GenBank/DDBJ databases">
        <authorList>
            <person name="Lanie J.A."/>
            <person name="Ng W.-L."/>
            <person name="Kazmierczak K.M."/>
            <person name="Andrzejewski T.M."/>
            <person name="Davidsen T.M."/>
            <person name="Wayne K.J."/>
            <person name="Tettelin H."/>
            <person name="Glass J.I."/>
            <person name="Rusch D."/>
            <person name="Podicherti R."/>
            <person name="Tsui H.-C.T."/>
            <person name="Winkler M.E."/>
        </authorList>
    </citation>
    <scope>NUCLEOTIDE SEQUENCE</scope>
</reference>